<dbReference type="Proteomes" id="UP000249354">
    <property type="component" value="Unassembled WGS sequence"/>
</dbReference>
<accession>A0A2W4TZB3</accession>
<name>A0A2W4TZB3_9CYAN</name>
<organism evidence="2 3">
    <name type="scientific">Leptolyngbya foveolarum</name>
    <dbReference type="NCBI Taxonomy" id="47253"/>
    <lineage>
        <taxon>Bacteria</taxon>
        <taxon>Bacillati</taxon>
        <taxon>Cyanobacteriota</taxon>
        <taxon>Cyanophyceae</taxon>
        <taxon>Leptolyngbyales</taxon>
        <taxon>Leptolyngbyaceae</taxon>
        <taxon>Leptolyngbya group</taxon>
        <taxon>Leptolyngbya</taxon>
    </lineage>
</organism>
<dbReference type="AlphaFoldDB" id="A0A2W4TZB3"/>
<reference evidence="3" key="1">
    <citation type="submission" date="2018-04" db="EMBL/GenBank/DDBJ databases">
        <authorList>
            <person name="Cornet L."/>
        </authorList>
    </citation>
    <scope>NUCLEOTIDE SEQUENCE [LARGE SCALE GENOMIC DNA]</scope>
</reference>
<protein>
    <submittedName>
        <fullName evidence="2">Thioredoxin family protein</fullName>
    </submittedName>
</protein>
<evidence type="ECO:0000313" key="2">
    <source>
        <dbReference type="EMBL" id="PZO14346.1"/>
    </source>
</evidence>
<dbReference type="Gene3D" id="3.40.30.10">
    <property type="entry name" value="Glutaredoxin"/>
    <property type="match status" value="1"/>
</dbReference>
<feature type="chain" id="PRO_5015964937" evidence="1">
    <location>
        <begin position="19"/>
        <end position="175"/>
    </location>
</feature>
<evidence type="ECO:0000256" key="1">
    <source>
        <dbReference type="SAM" id="SignalP"/>
    </source>
</evidence>
<sequence>MIAVLGLSLGLWSGTAIAGLHDDDYDGNIFALYAGNGSIVPPKFTLAQSLKQDKPTLLFFYIDDSRDSKEFSPVVSQLQAPYGREANFIAIAADSVPTKDSYEKTETGYYFAGAVPQTVVFDTEGNVVLNEVGQIPYEMVDDKMRELFDLLPREESVELKRRSFNEVNSELVDEG</sequence>
<dbReference type="EMBL" id="QBMC01000110">
    <property type="protein sequence ID" value="PZO14346.1"/>
    <property type="molecule type" value="Genomic_DNA"/>
</dbReference>
<dbReference type="SUPFAM" id="SSF52833">
    <property type="entry name" value="Thioredoxin-like"/>
    <property type="match status" value="1"/>
</dbReference>
<gene>
    <name evidence="2" type="ORF">DCF25_15060</name>
</gene>
<dbReference type="NCBIfam" id="NF038096">
    <property type="entry name" value="thylak_slr1796"/>
    <property type="match status" value="1"/>
</dbReference>
<dbReference type="InterPro" id="IPR048069">
    <property type="entry name" value="Thylak_slr1796"/>
</dbReference>
<evidence type="ECO:0000313" key="3">
    <source>
        <dbReference type="Proteomes" id="UP000249354"/>
    </source>
</evidence>
<reference evidence="2 3" key="2">
    <citation type="submission" date="2018-06" db="EMBL/GenBank/DDBJ databases">
        <title>Metagenomic assembly of (sub)arctic Cyanobacteria and their associated microbiome from non-axenic cultures.</title>
        <authorList>
            <person name="Baurain D."/>
        </authorList>
    </citation>
    <scope>NUCLEOTIDE SEQUENCE [LARGE SCALE GENOMIC DNA]</scope>
    <source>
        <strain evidence="2">ULC129bin1</strain>
    </source>
</reference>
<dbReference type="InterPro" id="IPR036249">
    <property type="entry name" value="Thioredoxin-like_sf"/>
</dbReference>
<proteinExistence type="predicted"/>
<keyword evidence="1" id="KW-0732">Signal</keyword>
<feature type="signal peptide" evidence="1">
    <location>
        <begin position="1"/>
        <end position="18"/>
    </location>
</feature>
<comment type="caution">
    <text evidence="2">The sequence shown here is derived from an EMBL/GenBank/DDBJ whole genome shotgun (WGS) entry which is preliminary data.</text>
</comment>